<sequence>MGNAVDVAVEYYIKRFGDDVSKAFIHLVREVGEIAFAMEKGNVEHAKVEIAESIALLHYMARLYSMDADATIERIYSKKLESLTKQQP</sequence>
<dbReference type="KEGG" id="ncv:NCAV_1464"/>
<dbReference type="RefSeq" id="WP_103286752.1">
    <property type="nucleotide sequence ID" value="NZ_LT981265.1"/>
</dbReference>
<evidence type="ECO:0000313" key="2">
    <source>
        <dbReference type="Proteomes" id="UP000236248"/>
    </source>
</evidence>
<dbReference type="Gene3D" id="1.10.287.1080">
    <property type="entry name" value="MazG-like"/>
    <property type="match status" value="1"/>
</dbReference>
<dbReference type="GeneID" id="41595455"/>
<evidence type="ECO:0008006" key="3">
    <source>
        <dbReference type="Google" id="ProtNLM"/>
    </source>
</evidence>
<gene>
    <name evidence="1" type="ORF">NCAV_1464</name>
</gene>
<evidence type="ECO:0000313" key="1">
    <source>
        <dbReference type="EMBL" id="SPC34630.1"/>
    </source>
</evidence>
<keyword evidence="2" id="KW-1185">Reference proteome</keyword>
<reference evidence="2" key="1">
    <citation type="submission" date="2018-01" db="EMBL/GenBank/DDBJ databases">
        <authorList>
            <person name="Kerou L M."/>
        </authorList>
    </citation>
    <scope>NUCLEOTIDE SEQUENCE [LARGE SCALE GENOMIC DNA]</scope>
    <source>
        <strain evidence="2">SCU2</strain>
    </source>
</reference>
<dbReference type="EMBL" id="LT981265">
    <property type="protein sequence ID" value="SPC34630.1"/>
    <property type="molecule type" value="Genomic_DNA"/>
</dbReference>
<organism evidence="1 2">
    <name type="scientific">Candidatus Nitrosocaldus cavascurensis</name>
    <dbReference type="NCBI Taxonomy" id="2058097"/>
    <lineage>
        <taxon>Archaea</taxon>
        <taxon>Nitrososphaerota</taxon>
        <taxon>Nitrososphaeria</taxon>
        <taxon>Candidatus Nitrosocaldales</taxon>
        <taxon>Candidatus Nitrosocaldaceae</taxon>
        <taxon>Candidatus Nitrosocaldus</taxon>
    </lineage>
</organism>
<protein>
    <recommendedName>
        <fullName evidence="3">NTP pyrophosphohydrolase MazG putative catalytic core domain-containing protein</fullName>
    </recommendedName>
</protein>
<name>A0A2K5ASK4_9ARCH</name>
<accession>A0A2K5ASK4</accession>
<dbReference type="AlphaFoldDB" id="A0A2K5ASK4"/>
<dbReference type="SUPFAM" id="SSF101386">
    <property type="entry name" value="all-alpha NTP pyrophosphatases"/>
    <property type="match status" value="1"/>
</dbReference>
<dbReference type="Proteomes" id="UP000236248">
    <property type="component" value="Chromosome NCAV"/>
</dbReference>
<proteinExistence type="predicted"/>